<organism evidence="8 9">
    <name type="scientific">Haemaphysalis longicornis</name>
    <name type="common">Bush tick</name>
    <dbReference type="NCBI Taxonomy" id="44386"/>
    <lineage>
        <taxon>Eukaryota</taxon>
        <taxon>Metazoa</taxon>
        <taxon>Ecdysozoa</taxon>
        <taxon>Arthropoda</taxon>
        <taxon>Chelicerata</taxon>
        <taxon>Arachnida</taxon>
        <taxon>Acari</taxon>
        <taxon>Parasitiformes</taxon>
        <taxon>Ixodida</taxon>
        <taxon>Ixodoidea</taxon>
        <taxon>Ixodidae</taxon>
        <taxon>Haemaphysalinae</taxon>
        <taxon>Haemaphysalis</taxon>
    </lineage>
</organism>
<dbReference type="PRINTS" id="PR00320">
    <property type="entry name" value="GPROTEINBRPT"/>
</dbReference>
<dbReference type="InterPro" id="IPR013761">
    <property type="entry name" value="SAM/pointed_sf"/>
</dbReference>
<dbReference type="CDD" id="cd00200">
    <property type="entry name" value="WD40"/>
    <property type="match status" value="1"/>
</dbReference>
<dbReference type="SUPFAM" id="SSF57850">
    <property type="entry name" value="RING/U-box"/>
    <property type="match status" value="2"/>
</dbReference>
<dbReference type="PROSITE" id="PS51698">
    <property type="entry name" value="U_BOX"/>
    <property type="match status" value="1"/>
</dbReference>
<feature type="repeat" description="WD" evidence="4">
    <location>
        <begin position="56"/>
        <end position="97"/>
    </location>
</feature>
<dbReference type="PANTHER" id="PTHR46573">
    <property type="entry name" value="WD REPEAT, SAM AND U-BOX DOMAIN-CONTAINING PROTEIN 1"/>
    <property type="match status" value="1"/>
</dbReference>
<keyword evidence="9" id="KW-1185">Reference proteome</keyword>
<feature type="compositionally biased region" description="Basic and acidic residues" evidence="5">
    <location>
        <begin position="334"/>
        <end position="343"/>
    </location>
</feature>
<dbReference type="Gene3D" id="1.10.150.50">
    <property type="entry name" value="Transcription Factor, Ets-1"/>
    <property type="match status" value="1"/>
</dbReference>
<dbReference type="OMA" id="YSEKAHD"/>
<dbReference type="InterPro" id="IPR020472">
    <property type="entry name" value="WD40_PAC1"/>
</dbReference>
<dbReference type="OrthoDB" id="10064100at2759"/>
<evidence type="ECO:0000256" key="2">
    <source>
        <dbReference type="ARBA" id="ARBA00022574"/>
    </source>
</evidence>
<keyword evidence="3" id="KW-0677">Repeat</keyword>
<dbReference type="InterPro" id="IPR052085">
    <property type="entry name" value="WD-SAM-U-box"/>
</dbReference>
<feature type="repeat" description="WD" evidence="4">
    <location>
        <begin position="245"/>
        <end position="286"/>
    </location>
</feature>
<dbReference type="Pfam" id="PF04564">
    <property type="entry name" value="U-box"/>
    <property type="match status" value="1"/>
</dbReference>
<keyword evidence="2 4" id="KW-0853">WD repeat</keyword>
<feature type="repeat" description="WD" evidence="4">
    <location>
        <begin position="110"/>
        <end position="140"/>
    </location>
</feature>
<dbReference type="SMART" id="SM00320">
    <property type="entry name" value="WD40"/>
    <property type="match status" value="7"/>
</dbReference>
<evidence type="ECO:0000256" key="1">
    <source>
        <dbReference type="ARBA" id="ARBA00020894"/>
    </source>
</evidence>
<dbReference type="CDD" id="cd16655">
    <property type="entry name" value="RING-Ubox_WDSUB1-like"/>
    <property type="match status" value="1"/>
</dbReference>
<dbReference type="SUPFAM" id="SSF47769">
    <property type="entry name" value="SAM/Pointed domain"/>
    <property type="match status" value="1"/>
</dbReference>
<dbReference type="EMBL" id="JABSTR010000004">
    <property type="protein sequence ID" value="KAH9368944.1"/>
    <property type="molecule type" value="Genomic_DNA"/>
</dbReference>
<sequence>MAHREWKLRQTLESHAGDVTGCDFSGNTLATCSNDKTVRLWLYEAGTFTESAVSPLQGHKYGVNAVQFSPLGTALASCSIDGSLLLWNVQSGELLGMLKHPSQAALRCCSFSPTGALLATGGDDETLVLWDVATRSLVRALGGHGAMVAACSFSPDGALLASASSAGDLRLWDARYGHGGCLLTRPEAHDLGAMGCHFSPQFEATLVHGTLESSYLLASCGNDDLVRVWQVRMAHRCSLWPQWVLEGHSGNVMCCRFAPEGQLLASSAGDKTTTIWDVGTGKQLQQLSKHSRYVPCCAFSADGQLLATGSNDRTLAIWSLADCVPVWECAQGGRGEEGPANDRPEEEERATTPPTRPVMVEGVAAVGRWTVDQVGDWLEGLGLGQHRAAFAAHAIDGQELLHLTHEGLTNALHVEALGTRARLLREVQGLKHPLWRHLPGPEDTALPDELFCPITQEPMRDPVVAAGACTQHYRVSFQSEDNSESSLPFDLSFSAHMEQENSFSIADGYSYERTAISRWLESGKDTSPMTNEPLDHTLVLPNRTLQLLIQKYLR</sequence>
<comment type="caution">
    <text evidence="8">The sequence shown here is derived from an EMBL/GenBank/DDBJ whole genome shotgun (WGS) entry which is preliminary data.</text>
</comment>
<dbReference type="PROSITE" id="PS50082">
    <property type="entry name" value="WD_REPEATS_2"/>
    <property type="match status" value="6"/>
</dbReference>
<dbReference type="SUPFAM" id="SSF50978">
    <property type="entry name" value="WD40 repeat-like"/>
    <property type="match status" value="1"/>
</dbReference>
<evidence type="ECO:0000313" key="8">
    <source>
        <dbReference type="EMBL" id="KAH9368944.1"/>
    </source>
</evidence>
<gene>
    <name evidence="8" type="ORF">HPB48_001012</name>
</gene>
<feature type="domain" description="U-box" evidence="7">
    <location>
        <begin position="445"/>
        <end position="554"/>
    </location>
</feature>
<dbReference type="VEuPathDB" id="VectorBase:HLOH_050296"/>
<evidence type="ECO:0000259" key="7">
    <source>
        <dbReference type="PROSITE" id="PS51698"/>
    </source>
</evidence>
<dbReference type="InterPro" id="IPR003613">
    <property type="entry name" value="Ubox_domain"/>
</dbReference>
<dbReference type="GO" id="GO:0004842">
    <property type="term" value="F:ubiquitin-protein transferase activity"/>
    <property type="evidence" value="ECO:0007669"/>
    <property type="project" value="InterPro"/>
</dbReference>
<evidence type="ECO:0000313" key="9">
    <source>
        <dbReference type="Proteomes" id="UP000821853"/>
    </source>
</evidence>
<evidence type="ECO:0000256" key="3">
    <source>
        <dbReference type="ARBA" id="ARBA00022737"/>
    </source>
</evidence>
<evidence type="ECO:0000259" key="6">
    <source>
        <dbReference type="PROSITE" id="PS50105"/>
    </source>
</evidence>
<dbReference type="InterPro" id="IPR019775">
    <property type="entry name" value="WD40_repeat_CS"/>
</dbReference>
<dbReference type="InterPro" id="IPR001680">
    <property type="entry name" value="WD40_rpt"/>
</dbReference>
<proteinExistence type="predicted"/>
<reference evidence="8 9" key="1">
    <citation type="journal article" date="2020" name="Cell">
        <title>Large-Scale Comparative Analyses of Tick Genomes Elucidate Their Genetic Diversity and Vector Capacities.</title>
        <authorList>
            <consortium name="Tick Genome and Microbiome Consortium (TIGMIC)"/>
            <person name="Jia N."/>
            <person name="Wang J."/>
            <person name="Shi W."/>
            <person name="Du L."/>
            <person name="Sun Y."/>
            <person name="Zhan W."/>
            <person name="Jiang J.F."/>
            <person name="Wang Q."/>
            <person name="Zhang B."/>
            <person name="Ji P."/>
            <person name="Bell-Sakyi L."/>
            <person name="Cui X.M."/>
            <person name="Yuan T.T."/>
            <person name="Jiang B.G."/>
            <person name="Yang W.F."/>
            <person name="Lam T.T."/>
            <person name="Chang Q.C."/>
            <person name="Ding S.J."/>
            <person name="Wang X.J."/>
            <person name="Zhu J.G."/>
            <person name="Ruan X.D."/>
            <person name="Zhao L."/>
            <person name="Wei J.T."/>
            <person name="Ye R.Z."/>
            <person name="Que T.C."/>
            <person name="Du C.H."/>
            <person name="Zhou Y.H."/>
            <person name="Cheng J.X."/>
            <person name="Dai P.F."/>
            <person name="Guo W.B."/>
            <person name="Han X.H."/>
            <person name="Huang E.J."/>
            <person name="Li L.F."/>
            <person name="Wei W."/>
            <person name="Gao Y.C."/>
            <person name="Liu J.Z."/>
            <person name="Shao H.Z."/>
            <person name="Wang X."/>
            <person name="Wang C.C."/>
            <person name="Yang T.C."/>
            <person name="Huo Q.B."/>
            <person name="Li W."/>
            <person name="Chen H.Y."/>
            <person name="Chen S.E."/>
            <person name="Zhou L.G."/>
            <person name="Ni X.B."/>
            <person name="Tian J.H."/>
            <person name="Sheng Y."/>
            <person name="Liu T."/>
            <person name="Pan Y.S."/>
            <person name="Xia L.Y."/>
            <person name="Li J."/>
            <person name="Zhao F."/>
            <person name="Cao W.C."/>
        </authorList>
    </citation>
    <scope>NUCLEOTIDE SEQUENCE [LARGE SCALE GENOMIC DNA]</scope>
    <source>
        <strain evidence="8">HaeL-2018</strain>
    </source>
</reference>
<dbReference type="Gene3D" id="2.130.10.10">
    <property type="entry name" value="YVTN repeat-like/Quinoprotein amine dehydrogenase"/>
    <property type="match status" value="3"/>
</dbReference>
<dbReference type="InterPro" id="IPR036322">
    <property type="entry name" value="WD40_repeat_dom_sf"/>
</dbReference>
<dbReference type="Gene3D" id="3.30.40.10">
    <property type="entry name" value="Zinc/RING finger domain, C3HC4 (zinc finger)"/>
    <property type="match status" value="2"/>
</dbReference>
<dbReference type="SMART" id="SM00454">
    <property type="entry name" value="SAM"/>
    <property type="match status" value="1"/>
</dbReference>
<feature type="repeat" description="WD" evidence="4">
    <location>
        <begin position="12"/>
        <end position="51"/>
    </location>
</feature>
<dbReference type="InterPro" id="IPR013083">
    <property type="entry name" value="Znf_RING/FYVE/PHD"/>
</dbReference>
<dbReference type="SMART" id="SM00504">
    <property type="entry name" value="Ubox"/>
    <property type="match status" value="1"/>
</dbReference>
<dbReference type="InterPro" id="IPR015943">
    <property type="entry name" value="WD40/YVTN_repeat-like_dom_sf"/>
</dbReference>
<name>A0A9J6G366_HAELO</name>
<feature type="repeat" description="WD" evidence="4">
    <location>
        <begin position="287"/>
        <end position="320"/>
    </location>
</feature>
<feature type="repeat" description="WD" evidence="4">
    <location>
        <begin position="141"/>
        <end position="173"/>
    </location>
</feature>
<accession>A0A9J6G366</accession>
<dbReference type="GO" id="GO:0016567">
    <property type="term" value="P:protein ubiquitination"/>
    <property type="evidence" value="ECO:0007669"/>
    <property type="project" value="InterPro"/>
</dbReference>
<dbReference type="Proteomes" id="UP000821853">
    <property type="component" value="Chromosome 2"/>
</dbReference>
<protein>
    <recommendedName>
        <fullName evidence="1">WD repeat, SAM and U-box domain-containing protein 1</fullName>
    </recommendedName>
</protein>
<dbReference type="AlphaFoldDB" id="A0A9J6G366"/>
<feature type="region of interest" description="Disordered" evidence="5">
    <location>
        <begin position="332"/>
        <end position="353"/>
    </location>
</feature>
<dbReference type="PROSITE" id="PS00678">
    <property type="entry name" value="WD_REPEATS_1"/>
    <property type="match status" value="3"/>
</dbReference>
<dbReference type="Pfam" id="PF00400">
    <property type="entry name" value="WD40"/>
    <property type="match status" value="6"/>
</dbReference>
<dbReference type="Pfam" id="PF00536">
    <property type="entry name" value="SAM_1"/>
    <property type="match status" value="1"/>
</dbReference>
<evidence type="ECO:0000256" key="5">
    <source>
        <dbReference type="SAM" id="MobiDB-lite"/>
    </source>
</evidence>
<dbReference type="PANTHER" id="PTHR46573:SF1">
    <property type="entry name" value="WD REPEAT, SAM AND U-BOX DOMAIN-CONTAINING PROTEIN 1"/>
    <property type="match status" value="1"/>
</dbReference>
<feature type="domain" description="SAM" evidence="6">
    <location>
        <begin position="369"/>
        <end position="433"/>
    </location>
</feature>
<dbReference type="PROSITE" id="PS50294">
    <property type="entry name" value="WD_REPEATS_REGION"/>
    <property type="match status" value="6"/>
</dbReference>
<dbReference type="PROSITE" id="PS50105">
    <property type="entry name" value="SAM_DOMAIN"/>
    <property type="match status" value="1"/>
</dbReference>
<evidence type="ECO:0000256" key="4">
    <source>
        <dbReference type="PROSITE-ProRule" id="PRU00221"/>
    </source>
</evidence>
<dbReference type="InterPro" id="IPR001660">
    <property type="entry name" value="SAM"/>
</dbReference>